<evidence type="ECO:0000256" key="2">
    <source>
        <dbReference type="ARBA" id="ARBA00022448"/>
    </source>
</evidence>
<feature type="region of interest" description="Disordered" evidence="6">
    <location>
        <begin position="1"/>
        <end position="46"/>
    </location>
</feature>
<accession>A0A2J5I988</accession>
<feature type="transmembrane region" description="Helical" evidence="7">
    <location>
        <begin position="242"/>
        <end position="263"/>
    </location>
</feature>
<keyword evidence="5 7" id="KW-0472">Membrane</keyword>
<evidence type="ECO:0000256" key="6">
    <source>
        <dbReference type="SAM" id="MobiDB-lite"/>
    </source>
</evidence>
<name>A0A2J5I988_9EURO</name>
<feature type="transmembrane region" description="Helical" evidence="7">
    <location>
        <begin position="149"/>
        <end position="166"/>
    </location>
</feature>
<evidence type="ECO:0000256" key="3">
    <source>
        <dbReference type="ARBA" id="ARBA00022692"/>
    </source>
</evidence>
<feature type="transmembrane region" description="Helical" evidence="7">
    <location>
        <begin position="402"/>
        <end position="424"/>
    </location>
</feature>
<sequence>MALNEKDIGSMRMHGGLKDPEQPEPVHPPVHQPVHHSSNETGEASSGYSAVAVGYREYREGLHMEVSHEDNRKVRWKIDFVVLPIFMVTQALQSMDKTALNYANLLGYQESLGLRGEQFNFLSAMVYAGYFFGQYPSGLLIGRFPAQRVLGISCFLWGITVIVMTQCRTYSSALAVRFIMGLFEAAATPGLTLMTGFWYTRKEIPLRQCIWCSSLGWGGIVVSYVCYGISTLPATFKPDRWALLFYVLGGTTCLWALVIWFVLPDSPSDAFFLTRTERLIAVKRVSTNETGIKNRVFNKKQMMTCLKDPKATLLFISIFAGSVPSGVLTCFSTVIIKDMGFSVTKTTQLKSVGDAVQIVALLIGGTITLKVPHSRLLTVTASNVICTVAAACMAYIPRHETWARLVSFWLVNVQSIASAVLLVTISSNMAGYTHRAIANTIVFTAYCSGHYASPFVVKPSQAPAFKGAAIGLLVGFTIKAACDLGLLAYMYSVNRHRDKKYGPADKSLSDEAGMKDQTEFENKNFRYVL</sequence>
<dbReference type="PANTHER" id="PTHR43791:SF70">
    <property type="entry name" value="MAJOR FACILITATOR SUPERFAMILY (MFS) PROFILE DOMAIN-CONTAINING PROTEIN"/>
    <property type="match status" value="1"/>
</dbReference>
<feature type="transmembrane region" description="Helical" evidence="7">
    <location>
        <begin position="121"/>
        <end position="142"/>
    </location>
</feature>
<dbReference type="GO" id="GO:0022857">
    <property type="term" value="F:transmembrane transporter activity"/>
    <property type="evidence" value="ECO:0007669"/>
    <property type="project" value="InterPro"/>
</dbReference>
<dbReference type="OrthoDB" id="6730379at2759"/>
<evidence type="ECO:0000313" key="9">
    <source>
        <dbReference type="Proteomes" id="UP000235023"/>
    </source>
</evidence>
<evidence type="ECO:0000313" key="8">
    <source>
        <dbReference type="EMBL" id="PLN86512.1"/>
    </source>
</evidence>
<organism evidence="8 9">
    <name type="scientific">Aspergillus taichungensis</name>
    <dbReference type="NCBI Taxonomy" id="482145"/>
    <lineage>
        <taxon>Eukaryota</taxon>
        <taxon>Fungi</taxon>
        <taxon>Dikarya</taxon>
        <taxon>Ascomycota</taxon>
        <taxon>Pezizomycotina</taxon>
        <taxon>Eurotiomycetes</taxon>
        <taxon>Eurotiomycetidae</taxon>
        <taxon>Eurotiales</taxon>
        <taxon>Aspergillaceae</taxon>
        <taxon>Aspergillus</taxon>
        <taxon>Aspergillus subgen. Circumdati</taxon>
    </lineage>
</organism>
<feature type="transmembrane region" description="Helical" evidence="7">
    <location>
        <begin position="311"/>
        <end position="336"/>
    </location>
</feature>
<keyword evidence="2" id="KW-0813">Transport</keyword>
<dbReference type="SUPFAM" id="SSF103473">
    <property type="entry name" value="MFS general substrate transporter"/>
    <property type="match status" value="1"/>
</dbReference>
<feature type="transmembrane region" description="Helical" evidence="7">
    <location>
        <begin position="210"/>
        <end position="230"/>
    </location>
</feature>
<dbReference type="Pfam" id="PF07690">
    <property type="entry name" value="MFS_1"/>
    <property type="match status" value="1"/>
</dbReference>
<dbReference type="EMBL" id="KZ559498">
    <property type="protein sequence ID" value="PLN86512.1"/>
    <property type="molecule type" value="Genomic_DNA"/>
</dbReference>
<keyword evidence="3 7" id="KW-0812">Transmembrane</keyword>
<evidence type="ECO:0000256" key="4">
    <source>
        <dbReference type="ARBA" id="ARBA00022989"/>
    </source>
</evidence>
<dbReference type="Gene3D" id="1.20.1250.20">
    <property type="entry name" value="MFS general substrate transporter like domains"/>
    <property type="match status" value="2"/>
</dbReference>
<dbReference type="InterPro" id="IPR011701">
    <property type="entry name" value="MFS"/>
</dbReference>
<proteinExistence type="predicted"/>
<evidence type="ECO:0000256" key="1">
    <source>
        <dbReference type="ARBA" id="ARBA00004141"/>
    </source>
</evidence>
<feature type="transmembrane region" description="Helical" evidence="7">
    <location>
        <begin position="376"/>
        <end position="396"/>
    </location>
</feature>
<dbReference type="Proteomes" id="UP000235023">
    <property type="component" value="Unassembled WGS sequence"/>
</dbReference>
<dbReference type="PANTHER" id="PTHR43791">
    <property type="entry name" value="PERMEASE-RELATED"/>
    <property type="match status" value="1"/>
</dbReference>
<gene>
    <name evidence="8" type="ORF">BDW42DRAFT_200345</name>
</gene>
<keyword evidence="9" id="KW-1185">Reference proteome</keyword>
<keyword evidence="4 7" id="KW-1133">Transmembrane helix</keyword>
<evidence type="ECO:0000256" key="7">
    <source>
        <dbReference type="SAM" id="Phobius"/>
    </source>
</evidence>
<dbReference type="AlphaFoldDB" id="A0A2J5I988"/>
<dbReference type="InterPro" id="IPR036259">
    <property type="entry name" value="MFS_trans_sf"/>
</dbReference>
<feature type="transmembrane region" description="Helical" evidence="7">
    <location>
        <begin position="469"/>
        <end position="491"/>
    </location>
</feature>
<reference evidence="9" key="1">
    <citation type="submission" date="2017-12" db="EMBL/GenBank/DDBJ databases">
        <authorList>
            <consortium name="DOE Joint Genome Institute"/>
            <person name="Mondo S.J."/>
            <person name="Kjaerbolling I."/>
            <person name="Vesth T.C."/>
            <person name="Frisvad J.C."/>
            <person name="Nybo J.L."/>
            <person name="Theobald S."/>
            <person name="Kuo A."/>
            <person name="Bowyer P."/>
            <person name="Matsuda Y."/>
            <person name="Lyhne E.K."/>
            <person name="Kogle M.E."/>
            <person name="Clum A."/>
            <person name="Lipzen A."/>
            <person name="Salamov A."/>
            <person name="Ngan C.Y."/>
            <person name="Daum C."/>
            <person name="Chiniquy J."/>
            <person name="Barry K."/>
            <person name="LaButti K."/>
            <person name="Haridas S."/>
            <person name="Simmons B.A."/>
            <person name="Magnuson J.K."/>
            <person name="Mortensen U.H."/>
            <person name="Larsen T.O."/>
            <person name="Grigoriev I.V."/>
            <person name="Baker S.E."/>
            <person name="Andersen M.R."/>
            <person name="Nordberg H.P."/>
            <person name="Cantor M.N."/>
            <person name="Hua S.X."/>
        </authorList>
    </citation>
    <scope>NUCLEOTIDE SEQUENCE [LARGE SCALE GENOMIC DNA]</scope>
    <source>
        <strain evidence="9">IBT 19404</strain>
    </source>
</reference>
<comment type="subcellular location">
    <subcellularLocation>
        <location evidence="1">Membrane</location>
        <topology evidence="1">Multi-pass membrane protein</topology>
    </subcellularLocation>
</comment>
<dbReference type="GO" id="GO:0016020">
    <property type="term" value="C:membrane"/>
    <property type="evidence" value="ECO:0007669"/>
    <property type="project" value="UniProtKB-SubCell"/>
</dbReference>
<feature type="transmembrane region" description="Helical" evidence="7">
    <location>
        <begin position="178"/>
        <end position="198"/>
    </location>
</feature>
<evidence type="ECO:0000256" key="5">
    <source>
        <dbReference type="ARBA" id="ARBA00023136"/>
    </source>
</evidence>
<protein>
    <submittedName>
        <fullName evidence="8">MFS general substrate transporter</fullName>
    </submittedName>
</protein>